<dbReference type="InterPro" id="IPR011009">
    <property type="entry name" value="Kinase-like_dom_sf"/>
</dbReference>
<proteinExistence type="predicted"/>
<dbReference type="GO" id="GO:0005524">
    <property type="term" value="F:ATP binding"/>
    <property type="evidence" value="ECO:0007669"/>
    <property type="project" value="InterPro"/>
</dbReference>
<dbReference type="Gene3D" id="1.10.510.10">
    <property type="entry name" value="Transferase(Phosphotransferase) domain 1"/>
    <property type="match status" value="1"/>
</dbReference>
<comment type="caution">
    <text evidence="3">The sequence shown here is derived from an EMBL/GenBank/DDBJ whole genome shotgun (WGS) entry which is preliminary data.</text>
</comment>
<dbReference type="InParanoid" id="A0A5J5F6K2"/>
<evidence type="ECO:0000313" key="4">
    <source>
        <dbReference type="Proteomes" id="UP000326924"/>
    </source>
</evidence>
<dbReference type="GO" id="GO:0004672">
    <property type="term" value="F:protein kinase activity"/>
    <property type="evidence" value="ECO:0007669"/>
    <property type="project" value="InterPro"/>
</dbReference>
<dbReference type="AlphaFoldDB" id="A0A5J5F6K2"/>
<accession>A0A5J5F6K2</accession>
<organism evidence="3 4">
    <name type="scientific">Sphaerosporella brunnea</name>
    <dbReference type="NCBI Taxonomy" id="1250544"/>
    <lineage>
        <taxon>Eukaryota</taxon>
        <taxon>Fungi</taxon>
        <taxon>Dikarya</taxon>
        <taxon>Ascomycota</taxon>
        <taxon>Pezizomycotina</taxon>
        <taxon>Pezizomycetes</taxon>
        <taxon>Pezizales</taxon>
        <taxon>Pyronemataceae</taxon>
        <taxon>Sphaerosporella</taxon>
    </lineage>
</organism>
<reference evidence="3 4" key="1">
    <citation type="submission" date="2019-09" db="EMBL/GenBank/DDBJ databases">
        <title>Draft genome of the ectomycorrhizal ascomycete Sphaerosporella brunnea.</title>
        <authorList>
            <consortium name="DOE Joint Genome Institute"/>
            <person name="Benucci G.M."/>
            <person name="Marozzi G."/>
            <person name="Antonielli L."/>
            <person name="Sanchez S."/>
            <person name="Marco P."/>
            <person name="Wang X."/>
            <person name="Falini L.B."/>
            <person name="Barry K."/>
            <person name="Haridas S."/>
            <person name="Lipzen A."/>
            <person name="Labutti K."/>
            <person name="Grigoriev I.V."/>
            <person name="Murat C."/>
            <person name="Martin F."/>
            <person name="Albertini E."/>
            <person name="Donnini D."/>
            <person name="Bonito G."/>
        </authorList>
    </citation>
    <scope>NUCLEOTIDE SEQUENCE [LARGE SCALE GENOMIC DNA]</scope>
    <source>
        <strain evidence="3 4">Sb_GMNB300</strain>
    </source>
</reference>
<gene>
    <name evidence="3" type="ORF">FN846DRAFT_916650</name>
</gene>
<dbReference type="Proteomes" id="UP000326924">
    <property type="component" value="Unassembled WGS sequence"/>
</dbReference>
<feature type="region of interest" description="Disordered" evidence="1">
    <location>
        <begin position="1"/>
        <end position="151"/>
    </location>
</feature>
<dbReference type="PROSITE" id="PS50011">
    <property type="entry name" value="PROTEIN_KINASE_DOM"/>
    <property type="match status" value="1"/>
</dbReference>
<dbReference type="SUPFAM" id="SSF56112">
    <property type="entry name" value="Protein kinase-like (PK-like)"/>
    <property type="match status" value="1"/>
</dbReference>
<protein>
    <recommendedName>
        <fullName evidence="2">Protein kinase domain-containing protein</fullName>
    </recommendedName>
</protein>
<dbReference type="OrthoDB" id="4185642at2759"/>
<dbReference type="InterPro" id="IPR052396">
    <property type="entry name" value="Meiotic_Drive_Suppr_Kinase"/>
</dbReference>
<dbReference type="InterPro" id="IPR000719">
    <property type="entry name" value="Prot_kinase_dom"/>
</dbReference>
<evidence type="ECO:0000259" key="2">
    <source>
        <dbReference type="PROSITE" id="PS50011"/>
    </source>
</evidence>
<keyword evidence="4" id="KW-1185">Reference proteome</keyword>
<evidence type="ECO:0000256" key="1">
    <source>
        <dbReference type="SAM" id="MobiDB-lite"/>
    </source>
</evidence>
<feature type="compositionally biased region" description="Pro residues" evidence="1">
    <location>
        <begin position="125"/>
        <end position="139"/>
    </location>
</feature>
<dbReference type="PANTHER" id="PTHR37171:SF1">
    <property type="entry name" value="SERINE_THREONINE-PROTEIN KINASE YRZF-RELATED"/>
    <property type="match status" value="1"/>
</dbReference>
<name>A0A5J5F6K2_9PEZI</name>
<dbReference type="PANTHER" id="PTHR37171">
    <property type="entry name" value="SERINE/THREONINE-PROTEIN KINASE YRZF-RELATED"/>
    <property type="match status" value="1"/>
</dbReference>
<feature type="compositionally biased region" description="Low complexity" evidence="1">
    <location>
        <begin position="102"/>
        <end position="113"/>
    </location>
</feature>
<evidence type="ECO:0000313" key="3">
    <source>
        <dbReference type="EMBL" id="KAA8912586.1"/>
    </source>
</evidence>
<sequence length="382" mass="42345">MPATKRSAPCEPSSQAKRPRITTDEQPPNYRYNLRKRSPVSYSDTSKRRQKKPTALAASRDDAPRVQTPPTSPCAPCRQSFSPSSCIPTPGSPSHAAPVRQPSPSHEPASPSHITAHPAQHPTPTCEPTPPPYDGPPAEPSTLTDLELLDEPHPYPPIPWLPDFSCTFVREIQTTETAAVLVVALADGSQRILKLFAHKEPEENDPFATEFHAYCALRHHGVCAPPTAARSRRVVPFCYGPLQLRSWRQIKRVGGWKSAWRKTQPVPAVGLLLEYIPNATTISAAPGRLSQRPELVDDALAALAQVHAAGVLHDDALPRNILVDDAGHVWWLDFGASCSTAFTRIDPFWFEAERWRVLKLLRDDVIPAYREGRLPQWRIMGL</sequence>
<dbReference type="EMBL" id="VXIS01000022">
    <property type="protein sequence ID" value="KAA8912586.1"/>
    <property type="molecule type" value="Genomic_DNA"/>
</dbReference>
<feature type="domain" description="Protein kinase" evidence="2">
    <location>
        <begin position="166"/>
        <end position="382"/>
    </location>
</feature>